<feature type="domain" description="CzcB-like barrel-sandwich hybrid" evidence="3">
    <location>
        <begin position="71"/>
        <end position="193"/>
    </location>
</feature>
<dbReference type="InterPro" id="IPR058792">
    <property type="entry name" value="Beta-barrel_RND_2"/>
</dbReference>
<dbReference type="FunFam" id="2.40.30.170:FF:000010">
    <property type="entry name" value="Efflux RND transporter periplasmic adaptor subunit"/>
    <property type="match status" value="1"/>
</dbReference>
<dbReference type="SUPFAM" id="SSF111369">
    <property type="entry name" value="HlyD-like secretion proteins"/>
    <property type="match status" value="1"/>
</dbReference>
<evidence type="ECO:0000259" key="2">
    <source>
        <dbReference type="Pfam" id="PF25954"/>
    </source>
</evidence>
<sequence length="374" mass="40055">MIKKILLAVLLVVVVAGALVGIKALQIRKMIAQGESFVMPPAVISTANATSASWETVLRAVGSVTPVQGVTLTAEIPGKVVRIDFDSGERVEAGEVLVQLDVSQENAQLRALEASENLARISLKRIETLLAQHSTAKSEYDVALAEHRQILAQMDALRAVIAKKTIRAPFAGTLGLRHVNLGQNLGDADKVATLQRLDSVYVEFVLPQQQVGQVRTGYTVRVTSDALPGQTLEGRLVAMEPLADSATRTVRMQAVFDNPAEILRPGMFVNAGVVLPARQDVTLVPATAVLFAAYSDSVFVVEQAEGNGTQGLVLRQQFVTLGERRGDFVTVTRGVAPGQTVVSTGVFKYRNGQSVIVDNALNPEFKIAPTPENS</sequence>
<dbReference type="PANTHER" id="PTHR30469">
    <property type="entry name" value="MULTIDRUG RESISTANCE PROTEIN MDTA"/>
    <property type="match status" value="1"/>
</dbReference>
<evidence type="ECO:0000313" key="4">
    <source>
        <dbReference type="EMBL" id="ACU91027.1"/>
    </source>
</evidence>
<protein>
    <submittedName>
        <fullName evidence="4">Efflux transporter, RND family, MFP subunit</fullName>
    </submittedName>
</protein>
<dbReference type="Gene3D" id="1.10.287.470">
    <property type="entry name" value="Helix hairpin bin"/>
    <property type="match status" value="1"/>
</dbReference>
<gene>
    <name evidence="4" type="ordered locus">Dbac_2952</name>
</gene>
<dbReference type="STRING" id="525897.Dbac_2952"/>
<dbReference type="PANTHER" id="PTHR30469:SF11">
    <property type="entry name" value="BLL4320 PROTEIN"/>
    <property type="match status" value="1"/>
</dbReference>
<dbReference type="Gene3D" id="2.40.420.20">
    <property type="match status" value="1"/>
</dbReference>
<dbReference type="HOGENOM" id="CLU_018816_1_2_7"/>
<dbReference type="InterPro" id="IPR058647">
    <property type="entry name" value="BSH_CzcB-like"/>
</dbReference>
<dbReference type="InterPro" id="IPR006143">
    <property type="entry name" value="RND_pump_MFP"/>
</dbReference>
<dbReference type="OrthoDB" id="5318766at2"/>
<evidence type="ECO:0000256" key="1">
    <source>
        <dbReference type="ARBA" id="ARBA00009477"/>
    </source>
</evidence>
<dbReference type="AlphaFoldDB" id="C7LV23"/>
<dbReference type="GO" id="GO:1990281">
    <property type="term" value="C:efflux pump complex"/>
    <property type="evidence" value="ECO:0007669"/>
    <property type="project" value="TreeGrafter"/>
</dbReference>
<dbReference type="Gene3D" id="2.40.30.170">
    <property type="match status" value="1"/>
</dbReference>
<dbReference type="KEGG" id="dba:Dbac_2952"/>
<dbReference type="Proteomes" id="UP000002216">
    <property type="component" value="Chromosome"/>
</dbReference>
<organism evidence="4 5">
    <name type="scientific">Desulfomicrobium baculatum (strain DSM 4028 / VKM B-1378 / X)</name>
    <name type="common">Desulfovibrio baculatus</name>
    <dbReference type="NCBI Taxonomy" id="525897"/>
    <lineage>
        <taxon>Bacteria</taxon>
        <taxon>Pseudomonadati</taxon>
        <taxon>Thermodesulfobacteriota</taxon>
        <taxon>Desulfovibrionia</taxon>
        <taxon>Desulfovibrionales</taxon>
        <taxon>Desulfomicrobiaceae</taxon>
        <taxon>Desulfomicrobium</taxon>
    </lineage>
</organism>
<dbReference type="eggNOG" id="COG0845">
    <property type="taxonomic scope" value="Bacteria"/>
</dbReference>
<dbReference type="NCBIfam" id="TIGR01730">
    <property type="entry name" value="RND_mfp"/>
    <property type="match status" value="1"/>
</dbReference>
<proteinExistence type="inferred from homology"/>
<evidence type="ECO:0000259" key="3">
    <source>
        <dbReference type="Pfam" id="PF25973"/>
    </source>
</evidence>
<feature type="domain" description="CusB-like beta-barrel" evidence="2">
    <location>
        <begin position="200"/>
        <end position="271"/>
    </location>
</feature>
<name>C7LV23_DESBD</name>
<accession>C7LV23</accession>
<dbReference type="Gene3D" id="2.40.50.100">
    <property type="match status" value="1"/>
</dbReference>
<dbReference type="RefSeq" id="WP_015775116.1">
    <property type="nucleotide sequence ID" value="NC_013173.1"/>
</dbReference>
<keyword evidence="5" id="KW-1185">Reference proteome</keyword>
<dbReference type="GO" id="GO:0015562">
    <property type="term" value="F:efflux transmembrane transporter activity"/>
    <property type="evidence" value="ECO:0007669"/>
    <property type="project" value="TreeGrafter"/>
</dbReference>
<dbReference type="Pfam" id="PF25954">
    <property type="entry name" value="Beta-barrel_RND_2"/>
    <property type="match status" value="1"/>
</dbReference>
<dbReference type="Pfam" id="PF25973">
    <property type="entry name" value="BSH_CzcB"/>
    <property type="match status" value="1"/>
</dbReference>
<reference evidence="4 5" key="1">
    <citation type="journal article" date="2009" name="Stand. Genomic Sci.">
        <title>Complete genome sequence of Desulfomicrobium baculatum type strain (X).</title>
        <authorList>
            <person name="Copeland A."/>
            <person name="Spring S."/>
            <person name="Goker M."/>
            <person name="Schneider S."/>
            <person name="Lapidus A."/>
            <person name="Del Rio T.G."/>
            <person name="Tice H."/>
            <person name="Cheng J.F."/>
            <person name="Chen F."/>
            <person name="Nolan M."/>
            <person name="Bruce D."/>
            <person name="Goodwin L."/>
            <person name="Pitluck S."/>
            <person name="Ivanova N."/>
            <person name="Mavrommatis K."/>
            <person name="Ovchinnikova G."/>
            <person name="Pati A."/>
            <person name="Chen A."/>
            <person name="Palaniappan K."/>
            <person name="Land M."/>
            <person name="Hauser L."/>
            <person name="Chang Y.J."/>
            <person name="Jeffries C.C."/>
            <person name="Meincke L."/>
            <person name="Sims D."/>
            <person name="Brettin T."/>
            <person name="Detter J.C."/>
            <person name="Han C."/>
            <person name="Chain P."/>
            <person name="Bristow J."/>
            <person name="Eisen J.A."/>
            <person name="Markowitz V."/>
            <person name="Hugenholtz P."/>
            <person name="Kyrpides N.C."/>
            <person name="Klenk H.P."/>
            <person name="Lucas S."/>
        </authorList>
    </citation>
    <scope>NUCLEOTIDE SEQUENCE [LARGE SCALE GENOMIC DNA]</scope>
    <source>
        <strain evidence="5">DSM 4028 / VKM B-1378 / X</strain>
    </source>
</reference>
<dbReference type="EMBL" id="CP001629">
    <property type="protein sequence ID" value="ACU91027.1"/>
    <property type="molecule type" value="Genomic_DNA"/>
</dbReference>
<evidence type="ECO:0000313" key="5">
    <source>
        <dbReference type="Proteomes" id="UP000002216"/>
    </source>
</evidence>
<comment type="similarity">
    <text evidence="1">Belongs to the membrane fusion protein (MFP) (TC 8.A.1) family.</text>
</comment>